<proteinExistence type="inferred from homology"/>
<evidence type="ECO:0000256" key="4">
    <source>
        <dbReference type="ARBA" id="ARBA00011825"/>
    </source>
</evidence>
<dbReference type="PANTHER" id="PTHR31077:SF1">
    <property type="entry name" value="U4_U6.U5 SMALL NUCLEAR RIBONUCLEOPROTEIN 27 KDA PROTEIN"/>
    <property type="match status" value="1"/>
</dbReference>
<protein>
    <recommendedName>
        <fullName evidence="9">U4/U6.U5 small nuclear ribonucleoprotein 27kDa protein domain-containing protein</fullName>
    </recommendedName>
</protein>
<feature type="compositionally biased region" description="Basic and acidic residues" evidence="8">
    <location>
        <begin position="1"/>
        <end position="70"/>
    </location>
</feature>
<evidence type="ECO:0000256" key="6">
    <source>
        <dbReference type="ARBA" id="ARBA00023187"/>
    </source>
</evidence>
<feature type="domain" description="U4/U6.U5 small nuclear ribonucleoprotein 27kDa protein" evidence="9">
    <location>
        <begin position="266"/>
        <end position="317"/>
    </location>
</feature>
<evidence type="ECO:0000313" key="10">
    <source>
        <dbReference type="EMBL" id="KAK4213335.1"/>
    </source>
</evidence>
<keyword evidence="5" id="KW-0507">mRNA processing</keyword>
<keyword evidence="6" id="KW-0508">mRNA splicing</keyword>
<feature type="compositionally biased region" description="Polar residues" evidence="8">
    <location>
        <begin position="164"/>
        <end position="181"/>
    </location>
</feature>
<dbReference type="PANTHER" id="PTHR31077">
    <property type="entry name" value="U4/U6.U5 SMALL NUCLEAR RIBONUCLEOPROTEIN 27 KDA PROTEIN"/>
    <property type="match status" value="1"/>
</dbReference>
<evidence type="ECO:0000313" key="11">
    <source>
        <dbReference type="Proteomes" id="UP001301769"/>
    </source>
</evidence>
<evidence type="ECO:0000256" key="5">
    <source>
        <dbReference type="ARBA" id="ARBA00022664"/>
    </source>
</evidence>
<sequence>MADRQARDARRGGGRGFQDESNRRDKHGRDERYGRDNRDRDHDRDRRRDRDRGDERDRNRDRNRDRDRDRDHRRHRSKSPNRRDTERDRRRSQSPRNNDRREDRPKDRADRDRGYRSRRDEGRDNVRDRIGGKEVDKGDRQHHDNNREQGIGAFASPRPPPSPKQQQNHLDNESTSLPSRSKPSEPQAPVAASTPPAHVSFKVKGREGSHPAENHRPYSRGQSQEYDDGRYQNQADEEDHSRGRFDADPMDQDDEEELVVEDDGLEAMQAMMGFGGFDSTKGKKIKGNNLGAVHKEKKTEYRQYMNRVGGFNRPLSPGR</sequence>
<comment type="subunit">
    <text evidence="4">Part of a tri-snRNP complex.</text>
</comment>
<organism evidence="10 11">
    <name type="scientific">Rhypophila decipiens</name>
    <dbReference type="NCBI Taxonomy" id="261697"/>
    <lineage>
        <taxon>Eukaryota</taxon>
        <taxon>Fungi</taxon>
        <taxon>Dikarya</taxon>
        <taxon>Ascomycota</taxon>
        <taxon>Pezizomycotina</taxon>
        <taxon>Sordariomycetes</taxon>
        <taxon>Sordariomycetidae</taxon>
        <taxon>Sordariales</taxon>
        <taxon>Naviculisporaceae</taxon>
        <taxon>Rhypophila</taxon>
    </lineage>
</organism>
<keyword evidence="11" id="KW-1185">Reference proteome</keyword>
<dbReference type="AlphaFoldDB" id="A0AAN6Y8K9"/>
<comment type="caution">
    <text evidence="10">The sequence shown here is derived from an EMBL/GenBank/DDBJ whole genome shotgun (WGS) entry which is preliminary data.</text>
</comment>
<dbReference type="Pfam" id="PF08648">
    <property type="entry name" value="SNRNP27"/>
    <property type="match status" value="1"/>
</dbReference>
<accession>A0AAN6Y8K9</accession>
<feature type="compositionally biased region" description="Acidic residues" evidence="8">
    <location>
        <begin position="248"/>
        <end position="257"/>
    </location>
</feature>
<evidence type="ECO:0000259" key="9">
    <source>
        <dbReference type="Pfam" id="PF08648"/>
    </source>
</evidence>
<dbReference type="GO" id="GO:0008380">
    <property type="term" value="P:RNA splicing"/>
    <property type="evidence" value="ECO:0007669"/>
    <property type="project" value="UniProtKB-KW"/>
</dbReference>
<comment type="function">
    <text evidence="1">May play a role in mRNA splicing.</text>
</comment>
<feature type="compositionally biased region" description="Basic and acidic residues" evidence="8">
    <location>
        <begin position="81"/>
        <end position="147"/>
    </location>
</feature>
<dbReference type="InterPro" id="IPR013957">
    <property type="entry name" value="SNRNP27"/>
</dbReference>
<dbReference type="Proteomes" id="UP001301769">
    <property type="component" value="Unassembled WGS sequence"/>
</dbReference>
<keyword evidence="7" id="KW-0539">Nucleus</keyword>
<evidence type="ECO:0000256" key="7">
    <source>
        <dbReference type="ARBA" id="ARBA00023242"/>
    </source>
</evidence>
<evidence type="ECO:0000256" key="3">
    <source>
        <dbReference type="ARBA" id="ARBA00008218"/>
    </source>
</evidence>
<dbReference type="EMBL" id="MU858110">
    <property type="protein sequence ID" value="KAK4213335.1"/>
    <property type="molecule type" value="Genomic_DNA"/>
</dbReference>
<comment type="similarity">
    <text evidence="3">Belongs to the SNUT3 family.</text>
</comment>
<feature type="compositionally biased region" description="Basic residues" evidence="8">
    <location>
        <begin position="71"/>
        <end position="80"/>
    </location>
</feature>
<gene>
    <name evidence="10" type="ORF">QBC37DRAFT_423159</name>
</gene>
<feature type="region of interest" description="Disordered" evidence="8">
    <location>
        <begin position="1"/>
        <end position="257"/>
    </location>
</feature>
<reference evidence="10" key="1">
    <citation type="journal article" date="2023" name="Mol. Phylogenet. Evol.">
        <title>Genome-scale phylogeny and comparative genomics of the fungal order Sordariales.</title>
        <authorList>
            <person name="Hensen N."/>
            <person name="Bonometti L."/>
            <person name="Westerberg I."/>
            <person name="Brannstrom I.O."/>
            <person name="Guillou S."/>
            <person name="Cros-Aarteil S."/>
            <person name="Calhoun S."/>
            <person name="Haridas S."/>
            <person name="Kuo A."/>
            <person name="Mondo S."/>
            <person name="Pangilinan J."/>
            <person name="Riley R."/>
            <person name="LaButti K."/>
            <person name="Andreopoulos B."/>
            <person name="Lipzen A."/>
            <person name="Chen C."/>
            <person name="Yan M."/>
            <person name="Daum C."/>
            <person name="Ng V."/>
            <person name="Clum A."/>
            <person name="Steindorff A."/>
            <person name="Ohm R.A."/>
            <person name="Martin F."/>
            <person name="Silar P."/>
            <person name="Natvig D.O."/>
            <person name="Lalanne C."/>
            <person name="Gautier V."/>
            <person name="Ament-Velasquez S.L."/>
            <person name="Kruys A."/>
            <person name="Hutchinson M.I."/>
            <person name="Powell A.J."/>
            <person name="Barry K."/>
            <person name="Miller A.N."/>
            <person name="Grigoriev I.V."/>
            <person name="Debuchy R."/>
            <person name="Gladieux P."/>
            <person name="Hiltunen Thoren M."/>
            <person name="Johannesson H."/>
        </authorList>
    </citation>
    <scope>NUCLEOTIDE SEQUENCE</scope>
    <source>
        <strain evidence="10">PSN293</strain>
    </source>
</reference>
<dbReference type="GO" id="GO:0071011">
    <property type="term" value="C:precatalytic spliceosome"/>
    <property type="evidence" value="ECO:0007669"/>
    <property type="project" value="TreeGrafter"/>
</dbReference>
<evidence type="ECO:0000256" key="2">
    <source>
        <dbReference type="ARBA" id="ARBA00004123"/>
    </source>
</evidence>
<evidence type="ECO:0000256" key="8">
    <source>
        <dbReference type="SAM" id="MobiDB-lite"/>
    </source>
</evidence>
<reference evidence="10" key="2">
    <citation type="submission" date="2023-05" db="EMBL/GenBank/DDBJ databases">
        <authorList>
            <consortium name="Lawrence Berkeley National Laboratory"/>
            <person name="Steindorff A."/>
            <person name="Hensen N."/>
            <person name="Bonometti L."/>
            <person name="Westerberg I."/>
            <person name="Brannstrom I.O."/>
            <person name="Guillou S."/>
            <person name="Cros-Aarteil S."/>
            <person name="Calhoun S."/>
            <person name="Haridas S."/>
            <person name="Kuo A."/>
            <person name="Mondo S."/>
            <person name="Pangilinan J."/>
            <person name="Riley R."/>
            <person name="Labutti K."/>
            <person name="Andreopoulos B."/>
            <person name="Lipzen A."/>
            <person name="Chen C."/>
            <person name="Yanf M."/>
            <person name="Daum C."/>
            <person name="Ng V."/>
            <person name="Clum A."/>
            <person name="Ohm R."/>
            <person name="Martin F."/>
            <person name="Silar P."/>
            <person name="Natvig D."/>
            <person name="Lalanne C."/>
            <person name="Gautier V."/>
            <person name="Ament-Velasquez S.L."/>
            <person name="Kruys A."/>
            <person name="Hutchinson M.I."/>
            <person name="Powell A.J."/>
            <person name="Barry K."/>
            <person name="Miller A.N."/>
            <person name="Grigoriev I.V."/>
            <person name="Debuchy R."/>
            <person name="Gladieux P."/>
            <person name="Thoren M.H."/>
            <person name="Johannesson H."/>
        </authorList>
    </citation>
    <scope>NUCLEOTIDE SEQUENCE</scope>
    <source>
        <strain evidence="10">PSN293</strain>
    </source>
</reference>
<comment type="subcellular location">
    <subcellularLocation>
        <location evidence="2">Nucleus</location>
    </subcellularLocation>
</comment>
<name>A0AAN6Y8K9_9PEZI</name>
<evidence type="ECO:0000256" key="1">
    <source>
        <dbReference type="ARBA" id="ARBA00003632"/>
    </source>
</evidence>
<feature type="compositionally biased region" description="Basic and acidic residues" evidence="8">
    <location>
        <begin position="204"/>
        <end position="216"/>
    </location>
</feature>
<dbReference type="GO" id="GO:0006397">
    <property type="term" value="P:mRNA processing"/>
    <property type="evidence" value="ECO:0007669"/>
    <property type="project" value="UniProtKB-KW"/>
</dbReference>